<dbReference type="InterPro" id="IPR036034">
    <property type="entry name" value="PDZ_sf"/>
</dbReference>
<dbReference type="HOGENOM" id="CLU_732467_0_0_1"/>
<dbReference type="KEGG" id="gtt:GUITHDRAFT_118318"/>
<feature type="coiled-coil region" evidence="1">
    <location>
        <begin position="177"/>
        <end position="228"/>
    </location>
</feature>
<evidence type="ECO:0000313" key="3">
    <source>
        <dbReference type="EMBL" id="EKX35507.1"/>
    </source>
</evidence>
<dbReference type="PaxDb" id="55529-EKX35507"/>
<dbReference type="InterPro" id="IPR001478">
    <property type="entry name" value="PDZ"/>
</dbReference>
<feature type="coiled-coil region" evidence="1">
    <location>
        <begin position="105"/>
        <end position="146"/>
    </location>
</feature>
<dbReference type="SUPFAM" id="SSF50156">
    <property type="entry name" value="PDZ domain-like"/>
    <property type="match status" value="1"/>
</dbReference>
<evidence type="ECO:0000259" key="2">
    <source>
        <dbReference type="SMART" id="SM00228"/>
    </source>
</evidence>
<keyword evidence="1" id="KW-0175">Coiled coil</keyword>
<sequence>MVYSFPTSNQFIGAQQPFEYTTAMMGPSVQSFPAVQMAGVQSFAPNYQFIQGEVPQQVVYGTVQQPIMDYKSDVGTQQVILNGPQFQSMQVPIYGQGEVVAGGNVNAINAEVNRLRRLIAETEREYRNMEGEVQEESKQKAQQEVELDLEKKWSQLHTQYLAAEQQNRQFALLKHEWQSAKQNAEFLKTKLTELEARNKETGKIQEETQAMQTKLTNLDKSIEQIKERMKADELHGYSMENGSIDIRINQLKLELTNMQKIRDDLYRPTLGLVVGADPRHFHLTRTTERNAGEPVFVIRILEDSAVEEYNKTAPAESQVRVTDQIIAINQMEVQMMLNYQIRRMLFSESSITLTLVRDNQLLPPVTITPKKTVITKVI</sequence>
<feature type="domain" description="PDZ" evidence="2">
    <location>
        <begin position="268"/>
        <end position="359"/>
    </location>
</feature>
<accession>L1IHD6</accession>
<dbReference type="EnsemblProtists" id="EKX35507">
    <property type="protein sequence ID" value="EKX35507"/>
    <property type="gene ID" value="GUITHDRAFT_118318"/>
</dbReference>
<gene>
    <name evidence="3" type="ORF">GUITHDRAFT_118318</name>
</gene>
<dbReference type="Proteomes" id="UP000011087">
    <property type="component" value="Unassembled WGS sequence"/>
</dbReference>
<keyword evidence="5" id="KW-1185">Reference proteome</keyword>
<dbReference type="SMART" id="SM00228">
    <property type="entry name" value="PDZ"/>
    <property type="match status" value="1"/>
</dbReference>
<dbReference type="EMBL" id="JH993089">
    <property type="protein sequence ID" value="EKX35507.1"/>
    <property type="molecule type" value="Genomic_DNA"/>
</dbReference>
<dbReference type="Gene3D" id="2.30.42.10">
    <property type="match status" value="1"/>
</dbReference>
<reference evidence="4" key="3">
    <citation type="submission" date="2015-06" db="UniProtKB">
        <authorList>
            <consortium name="EnsemblProtists"/>
        </authorList>
    </citation>
    <scope>IDENTIFICATION</scope>
</reference>
<organism evidence="3">
    <name type="scientific">Guillardia theta (strain CCMP2712)</name>
    <name type="common">Cryptophyte</name>
    <dbReference type="NCBI Taxonomy" id="905079"/>
    <lineage>
        <taxon>Eukaryota</taxon>
        <taxon>Cryptophyceae</taxon>
        <taxon>Pyrenomonadales</taxon>
        <taxon>Geminigeraceae</taxon>
        <taxon>Guillardia</taxon>
    </lineage>
</organism>
<evidence type="ECO:0000313" key="4">
    <source>
        <dbReference type="EnsemblProtists" id="EKX35507"/>
    </source>
</evidence>
<evidence type="ECO:0000313" key="5">
    <source>
        <dbReference type="Proteomes" id="UP000011087"/>
    </source>
</evidence>
<name>L1IHD6_GUITC</name>
<dbReference type="RefSeq" id="XP_005822487.1">
    <property type="nucleotide sequence ID" value="XM_005822430.1"/>
</dbReference>
<reference evidence="5" key="2">
    <citation type="submission" date="2012-11" db="EMBL/GenBank/DDBJ databases">
        <authorList>
            <person name="Kuo A."/>
            <person name="Curtis B.A."/>
            <person name="Tanifuji G."/>
            <person name="Burki F."/>
            <person name="Gruber A."/>
            <person name="Irimia M."/>
            <person name="Maruyama S."/>
            <person name="Arias M.C."/>
            <person name="Ball S.G."/>
            <person name="Gile G.H."/>
            <person name="Hirakawa Y."/>
            <person name="Hopkins J.F."/>
            <person name="Rensing S.A."/>
            <person name="Schmutz J."/>
            <person name="Symeonidi A."/>
            <person name="Elias M."/>
            <person name="Eveleigh R.J."/>
            <person name="Herman E.K."/>
            <person name="Klute M.J."/>
            <person name="Nakayama T."/>
            <person name="Obornik M."/>
            <person name="Reyes-Prieto A."/>
            <person name="Armbrust E.V."/>
            <person name="Aves S.J."/>
            <person name="Beiko R.G."/>
            <person name="Coutinho P."/>
            <person name="Dacks J.B."/>
            <person name="Durnford D.G."/>
            <person name="Fast N.M."/>
            <person name="Green B.R."/>
            <person name="Grisdale C."/>
            <person name="Hempe F."/>
            <person name="Henrissat B."/>
            <person name="Hoppner M.P."/>
            <person name="Ishida K.-I."/>
            <person name="Kim E."/>
            <person name="Koreny L."/>
            <person name="Kroth P.G."/>
            <person name="Liu Y."/>
            <person name="Malik S.-B."/>
            <person name="Maier U.G."/>
            <person name="McRose D."/>
            <person name="Mock T."/>
            <person name="Neilson J.A."/>
            <person name="Onodera N.T."/>
            <person name="Poole A.M."/>
            <person name="Pritham E.J."/>
            <person name="Richards T.A."/>
            <person name="Rocap G."/>
            <person name="Roy S.W."/>
            <person name="Sarai C."/>
            <person name="Schaack S."/>
            <person name="Shirato S."/>
            <person name="Slamovits C.H."/>
            <person name="Spencer D.F."/>
            <person name="Suzuki S."/>
            <person name="Worden A.Z."/>
            <person name="Zauner S."/>
            <person name="Barry K."/>
            <person name="Bell C."/>
            <person name="Bharti A.K."/>
            <person name="Crow J.A."/>
            <person name="Grimwood J."/>
            <person name="Kramer R."/>
            <person name="Lindquist E."/>
            <person name="Lucas S."/>
            <person name="Salamov A."/>
            <person name="McFadden G.I."/>
            <person name="Lane C.E."/>
            <person name="Keeling P.J."/>
            <person name="Gray M.W."/>
            <person name="Grigoriev I.V."/>
            <person name="Archibald J.M."/>
        </authorList>
    </citation>
    <scope>NUCLEOTIDE SEQUENCE</scope>
    <source>
        <strain evidence="5">CCMP2712</strain>
    </source>
</reference>
<evidence type="ECO:0000256" key="1">
    <source>
        <dbReference type="SAM" id="Coils"/>
    </source>
</evidence>
<reference evidence="3 5" key="1">
    <citation type="journal article" date="2012" name="Nature">
        <title>Algal genomes reveal evolutionary mosaicism and the fate of nucleomorphs.</title>
        <authorList>
            <consortium name="DOE Joint Genome Institute"/>
            <person name="Curtis B.A."/>
            <person name="Tanifuji G."/>
            <person name="Burki F."/>
            <person name="Gruber A."/>
            <person name="Irimia M."/>
            <person name="Maruyama S."/>
            <person name="Arias M.C."/>
            <person name="Ball S.G."/>
            <person name="Gile G.H."/>
            <person name="Hirakawa Y."/>
            <person name="Hopkins J.F."/>
            <person name="Kuo A."/>
            <person name="Rensing S.A."/>
            <person name="Schmutz J."/>
            <person name="Symeonidi A."/>
            <person name="Elias M."/>
            <person name="Eveleigh R.J."/>
            <person name="Herman E.K."/>
            <person name="Klute M.J."/>
            <person name="Nakayama T."/>
            <person name="Obornik M."/>
            <person name="Reyes-Prieto A."/>
            <person name="Armbrust E.V."/>
            <person name="Aves S.J."/>
            <person name="Beiko R.G."/>
            <person name="Coutinho P."/>
            <person name="Dacks J.B."/>
            <person name="Durnford D.G."/>
            <person name="Fast N.M."/>
            <person name="Green B.R."/>
            <person name="Grisdale C.J."/>
            <person name="Hempel F."/>
            <person name="Henrissat B."/>
            <person name="Hoppner M.P."/>
            <person name="Ishida K."/>
            <person name="Kim E."/>
            <person name="Koreny L."/>
            <person name="Kroth P.G."/>
            <person name="Liu Y."/>
            <person name="Malik S.B."/>
            <person name="Maier U.G."/>
            <person name="McRose D."/>
            <person name="Mock T."/>
            <person name="Neilson J.A."/>
            <person name="Onodera N.T."/>
            <person name="Poole A.M."/>
            <person name="Pritham E.J."/>
            <person name="Richards T.A."/>
            <person name="Rocap G."/>
            <person name="Roy S.W."/>
            <person name="Sarai C."/>
            <person name="Schaack S."/>
            <person name="Shirato S."/>
            <person name="Slamovits C.H."/>
            <person name="Spencer D.F."/>
            <person name="Suzuki S."/>
            <person name="Worden A.Z."/>
            <person name="Zauner S."/>
            <person name="Barry K."/>
            <person name="Bell C."/>
            <person name="Bharti A.K."/>
            <person name="Crow J.A."/>
            <person name="Grimwood J."/>
            <person name="Kramer R."/>
            <person name="Lindquist E."/>
            <person name="Lucas S."/>
            <person name="Salamov A."/>
            <person name="McFadden G.I."/>
            <person name="Lane C.E."/>
            <person name="Keeling P.J."/>
            <person name="Gray M.W."/>
            <person name="Grigoriev I.V."/>
            <person name="Archibald J.M."/>
        </authorList>
    </citation>
    <scope>NUCLEOTIDE SEQUENCE</scope>
    <source>
        <strain evidence="3 5">CCMP2712</strain>
    </source>
</reference>
<proteinExistence type="predicted"/>
<dbReference type="AlphaFoldDB" id="L1IHD6"/>
<protein>
    <recommendedName>
        <fullName evidence="2">PDZ domain-containing protein</fullName>
    </recommendedName>
</protein>
<dbReference type="GeneID" id="17292260"/>